<feature type="transmembrane region" description="Helical" evidence="7">
    <location>
        <begin position="290"/>
        <end position="312"/>
    </location>
</feature>
<evidence type="ECO:0000256" key="5">
    <source>
        <dbReference type="ARBA" id="ARBA00022989"/>
    </source>
</evidence>
<evidence type="ECO:0000256" key="6">
    <source>
        <dbReference type="ARBA" id="ARBA00023136"/>
    </source>
</evidence>
<name>A4G0E1_METM5</name>
<organism evidence="8 9">
    <name type="scientific">Methanococcus maripaludis (strain C5 / ATCC BAA-1333)</name>
    <dbReference type="NCBI Taxonomy" id="402880"/>
    <lineage>
        <taxon>Archaea</taxon>
        <taxon>Methanobacteriati</taxon>
        <taxon>Methanobacteriota</taxon>
        <taxon>Methanomada group</taxon>
        <taxon>Methanococci</taxon>
        <taxon>Methanococcales</taxon>
        <taxon>Methanococcaceae</taxon>
        <taxon>Methanococcus</taxon>
    </lineage>
</organism>
<evidence type="ECO:0000256" key="2">
    <source>
        <dbReference type="ARBA" id="ARBA00011061"/>
    </source>
</evidence>
<dbReference type="InterPro" id="IPR022791">
    <property type="entry name" value="L-PG_synthase/AglD"/>
</dbReference>
<dbReference type="eggNOG" id="arCOG00899">
    <property type="taxonomic scope" value="Archaea"/>
</dbReference>
<feature type="transmembrane region" description="Helical" evidence="7">
    <location>
        <begin position="214"/>
        <end position="237"/>
    </location>
</feature>
<keyword evidence="6 7" id="KW-0472">Membrane</keyword>
<comment type="subcellular location">
    <subcellularLocation>
        <location evidence="1">Cell membrane</location>
        <topology evidence="1">Multi-pass membrane protein</topology>
    </subcellularLocation>
</comment>
<dbReference type="Pfam" id="PF03706">
    <property type="entry name" value="LPG_synthase_TM"/>
    <property type="match status" value="1"/>
</dbReference>
<gene>
    <name evidence="8" type="ordered locus">MmarC5_1628</name>
</gene>
<dbReference type="Proteomes" id="UP000000253">
    <property type="component" value="Chromosome"/>
</dbReference>
<keyword evidence="4 7" id="KW-0812">Transmembrane</keyword>
<protein>
    <recommendedName>
        <fullName evidence="10">Lysylphosphatidylglycerol synthase-like protein</fullName>
    </recommendedName>
</protein>
<evidence type="ECO:0008006" key="10">
    <source>
        <dbReference type="Google" id="ProtNLM"/>
    </source>
</evidence>
<sequence>MQNLKKHFLNKKTFLSFLISFLILYWIFLKLDFFILINTLKNANFAWFFVALVFYYASIFLKSIRWKLLLNDAGIDIKLKDVSMIFYLSMFVNSIIPAKIGDLYRSYLLKQKTNDPISLSISTVFLERIFDLSTMIPILLIFAYISFEKGIPFEIIITLKYGILIIFALILITLIFLKINRYFVKNTEFKVVGNILSNFERGLRTLKISSIPKLLFISIISWITEGFTIYFIFFALGLNYGLIFPIFTDLSGSLLTAVPFTPSGLGVVEYALIFILNLKNIGITESSAVVVLYRLISYFSIIFFGTILNFWYDFNLKKYLK</sequence>
<dbReference type="PANTHER" id="PTHR39087:SF2">
    <property type="entry name" value="UPF0104 MEMBRANE PROTEIN MJ1595"/>
    <property type="match status" value="1"/>
</dbReference>
<feature type="transmembrane region" description="Helical" evidence="7">
    <location>
        <begin position="14"/>
        <end position="33"/>
    </location>
</feature>
<accession>A4G0E1</accession>
<feature type="transmembrane region" description="Helical" evidence="7">
    <location>
        <begin position="159"/>
        <end position="177"/>
    </location>
</feature>
<evidence type="ECO:0000256" key="1">
    <source>
        <dbReference type="ARBA" id="ARBA00004651"/>
    </source>
</evidence>
<dbReference type="HOGENOM" id="CLU_048072_3_0_2"/>
<reference evidence="8 9" key="1">
    <citation type="submission" date="2007-03" db="EMBL/GenBank/DDBJ databases">
        <title>Complete sequence of chromosome of Methanococcus maripaludis C5.</title>
        <authorList>
            <consortium name="US DOE Joint Genome Institute"/>
            <person name="Copeland A."/>
            <person name="Lucas S."/>
            <person name="Lapidus A."/>
            <person name="Barry K."/>
            <person name="Glavina del Rio T."/>
            <person name="Dalin E."/>
            <person name="Tice H."/>
            <person name="Pitluck S."/>
            <person name="Chertkov O."/>
            <person name="Brettin T."/>
            <person name="Bruce D."/>
            <person name="Han C."/>
            <person name="Detter J.C."/>
            <person name="Schmutz J."/>
            <person name="Larimer F."/>
            <person name="Land M."/>
            <person name="Hauser L."/>
            <person name="Kyrpides N."/>
            <person name="Mikhailova N."/>
            <person name="Sieprawska-Lupa M."/>
            <person name="Whitman W.B."/>
            <person name="Richardson P."/>
        </authorList>
    </citation>
    <scope>NUCLEOTIDE SEQUENCE [LARGE SCALE GENOMIC DNA]</scope>
    <source>
        <strain evidence="9">C5 / ATCC BAA-1333</strain>
    </source>
</reference>
<evidence type="ECO:0000256" key="3">
    <source>
        <dbReference type="ARBA" id="ARBA00022475"/>
    </source>
</evidence>
<keyword evidence="3" id="KW-1003">Cell membrane</keyword>
<feature type="transmembrane region" description="Helical" evidence="7">
    <location>
        <begin position="125"/>
        <end position="147"/>
    </location>
</feature>
<dbReference type="NCBIfam" id="TIGR00374">
    <property type="entry name" value="flippase-like domain"/>
    <property type="match status" value="1"/>
</dbReference>
<dbReference type="STRING" id="402880.MmarC5_1628"/>
<feature type="transmembrane region" description="Helical" evidence="7">
    <location>
        <begin position="84"/>
        <end position="104"/>
    </location>
</feature>
<evidence type="ECO:0000256" key="4">
    <source>
        <dbReference type="ARBA" id="ARBA00022692"/>
    </source>
</evidence>
<dbReference type="KEGG" id="mmq:MmarC5_1628"/>
<dbReference type="EMBL" id="CP000609">
    <property type="protein sequence ID" value="ABO35925.1"/>
    <property type="molecule type" value="Genomic_DNA"/>
</dbReference>
<feature type="transmembrane region" description="Helical" evidence="7">
    <location>
        <begin position="45"/>
        <end position="64"/>
    </location>
</feature>
<dbReference type="GO" id="GO:0005886">
    <property type="term" value="C:plasma membrane"/>
    <property type="evidence" value="ECO:0007669"/>
    <property type="project" value="UniProtKB-SubCell"/>
</dbReference>
<feature type="transmembrane region" description="Helical" evidence="7">
    <location>
        <begin position="257"/>
        <end position="278"/>
    </location>
</feature>
<evidence type="ECO:0000313" key="8">
    <source>
        <dbReference type="EMBL" id="ABO35925.1"/>
    </source>
</evidence>
<evidence type="ECO:0000256" key="7">
    <source>
        <dbReference type="SAM" id="Phobius"/>
    </source>
</evidence>
<dbReference type="PANTHER" id="PTHR39087">
    <property type="entry name" value="UPF0104 MEMBRANE PROTEIN MJ1595"/>
    <property type="match status" value="1"/>
</dbReference>
<proteinExistence type="inferred from homology"/>
<dbReference type="OrthoDB" id="351177at2157"/>
<comment type="similarity">
    <text evidence="2">Belongs to the UPF0104 family.</text>
</comment>
<keyword evidence="5 7" id="KW-1133">Transmembrane helix</keyword>
<dbReference type="AlphaFoldDB" id="A4G0E1"/>
<evidence type="ECO:0000313" key="9">
    <source>
        <dbReference type="Proteomes" id="UP000000253"/>
    </source>
</evidence>